<gene>
    <name evidence="1" type="ORF">ILEXP_LOCUS21625</name>
</gene>
<proteinExistence type="predicted"/>
<sequence>MQVSLQPQGGALQKGLSFFKVKIVDAGSFGGSNSMSCAVPQENSESEWCLCGLLVAPLCAL</sequence>
<protein>
    <submittedName>
        <fullName evidence="1">Uncharacterized protein</fullName>
    </submittedName>
</protein>
<reference evidence="1 2" key="1">
    <citation type="submission" date="2024-02" db="EMBL/GenBank/DDBJ databases">
        <authorList>
            <person name="Vignale AGUSTIN F."/>
            <person name="Sosa J E."/>
            <person name="Modenutti C."/>
        </authorList>
    </citation>
    <scope>NUCLEOTIDE SEQUENCE [LARGE SCALE GENOMIC DNA]</scope>
</reference>
<organism evidence="1 2">
    <name type="scientific">Ilex paraguariensis</name>
    <name type="common">yerba mate</name>
    <dbReference type="NCBI Taxonomy" id="185542"/>
    <lineage>
        <taxon>Eukaryota</taxon>
        <taxon>Viridiplantae</taxon>
        <taxon>Streptophyta</taxon>
        <taxon>Embryophyta</taxon>
        <taxon>Tracheophyta</taxon>
        <taxon>Spermatophyta</taxon>
        <taxon>Magnoliopsida</taxon>
        <taxon>eudicotyledons</taxon>
        <taxon>Gunneridae</taxon>
        <taxon>Pentapetalae</taxon>
        <taxon>asterids</taxon>
        <taxon>campanulids</taxon>
        <taxon>Aquifoliales</taxon>
        <taxon>Aquifoliaceae</taxon>
        <taxon>Ilex</taxon>
    </lineage>
</organism>
<evidence type="ECO:0000313" key="1">
    <source>
        <dbReference type="EMBL" id="CAK9153381.1"/>
    </source>
</evidence>
<dbReference type="AlphaFoldDB" id="A0ABC8S857"/>
<dbReference type="Proteomes" id="UP001642360">
    <property type="component" value="Unassembled WGS sequence"/>
</dbReference>
<keyword evidence="2" id="KW-1185">Reference proteome</keyword>
<comment type="caution">
    <text evidence="1">The sequence shown here is derived from an EMBL/GenBank/DDBJ whole genome shotgun (WGS) entry which is preliminary data.</text>
</comment>
<feature type="non-terminal residue" evidence="1">
    <location>
        <position position="61"/>
    </location>
</feature>
<accession>A0ABC8S857</accession>
<evidence type="ECO:0000313" key="2">
    <source>
        <dbReference type="Proteomes" id="UP001642360"/>
    </source>
</evidence>
<dbReference type="EMBL" id="CAUOFW020002383">
    <property type="protein sequence ID" value="CAK9153381.1"/>
    <property type="molecule type" value="Genomic_DNA"/>
</dbReference>
<name>A0ABC8S857_9AQUA</name>